<protein>
    <submittedName>
        <fullName evidence="1">Uncharacterized protein</fullName>
    </submittedName>
</protein>
<comment type="caution">
    <text evidence="1">The sequence shown here is derived from an EMBL/GenBank/DDBJ whole genome shotgun (WGS) entry which is preliminary data.</text>
</comment>
<name>A0ABQ3XLQ1_9ACTN</name>
<evidence type="ECO:0000313" key="2">
    <source>
        <dbReference type="Proteomes" id="UP000612282"/>
    </source>
</evidence>
<keyword evidence="2" id="KW-1185">Reference proteome</keyword>
<proteinExistence type="predicted"/>
<accession>A0ABQ3XLQ1</accession>
<reference evidence="1 2" key="1">
    <citation type="submission" date="2021-01" db="EMBL/GenBank/DDBJ databases">
        <title>Whole genome shotgun sequence of Actinoplanes couchii NBRC 106145.</title>
        <authorList>
            <person name="Komaki H."/>
            <person name="Tamura T."/>
        </authorList>
    </citation>
    <scope>NUCLEOTIDE SEQUENCE [LARGE SCALE GENOMIC DNA]</scope>
    <source>
        <strain evidence="1 2">NBRC 106145</strain>
    </source>
</reference>
<dbReference type="Proteomes" id="UP000612282">
    <property type="component" value="Unassembled WGS sequence"/>
</dbReference>
<evidence type="ECO:0000313" key="1">
    <source>
        <dbReference type="EMBL" id="GID59416.1"/>
    </source>
</evidence>
<gene>
    <name evidence="1" type="ORF">Aco03nite_078200</name>
</gene>
<sequence length="76" mass="7516">MAGFAVVEGVVGFGAGGPDHPVECSGGQGFHVVMGHVLVGHAPIFSALSCPAKDGAFRRWSGSVFGFGSGGAGRRG</sequence>
<organism evidence="1 2">
    <name type="scientific">Actinoplanes couchii</name>
    <dbReference type="NCBI Taxonomy" id="403638"/>
    <lineage>
        <taxon>Bacteria</taxon>
        <taxon>Bacillati</taxon>
        <taxon>Actinomycetota</taxon>
        <taxon>Actinomycetes</taxon>
        <taxon>Micromonosporales</taxon>
        <taxon>Micromonosporaceae</taxon>
        <taxon>Actinoplanes</taxon>
    </lineage>
</organism>
<dbReference type="EMBL" id="BOMG01000097">
    <property type="protein sequence ID" value="GID59416.1"/>
    <property type="molecule type" value="Genomic_DNA"/>
</dbReference>